<dbReference type="RefSeq" id="WP_024699226.1">
    <property type="nucleotide sequence ID" value="NZ_CAMFGX010000004.1"/>
</dbReference>
<evidence type="ECO:0000313" key="2">
    <source>
        <dbReference type="Proteomes" id="UP000214596"/>
    </source>
</evidence>
<organism evidence="1 2">
    <name type="scientific">Vibrio parahaemolyticus</name>
    <dbReference type="NCBI Taxonomy" id="670"/>
    <lineage>
        <taxon>Bacteria</taxon>
        <taxon>Pseudomonadati</taxon>
        <taxon>Pseudomonadota</taxon>
        <taxon>Gammaproteobacteria</taxon>
        <taxon>Vibrionales</taxon>
        <taxon>Vibrionaceae</taxon>
        <taxon>Vibrio</taxon>
    </lineage>
</organism>
<protein>
    <submittedName>
        <fullName evidence="1">Uncharacterized protein</fullName>
    </submittedName>
</protein>
<comment type="caution">
    <text evidence="1">The sequence shown here is derived from an EMBL/GenBank/DDBJ whole genome shotgun (WGS) entry which is preliminary data.</text>
</comment>
<reference evidence="1 2" key="1">
    <citation type="journal article" date="2017" name="Appl. Environ. Microbiol.">
        <title>Parallel evolution of two clades of a major Atlantic endemic Vibrio parahaemolyticus pathogen lineage by independent acquisition of related pathogenicity islands.</title>
        <authorList>
            <person name="Xu F."/>
            <person name="Gonzalez-Escalona N."/>
            <person name="Drees K.P."/>
            <person name="Sebra R.P."/>
            <person name="Cooper V.S."/>
            <person name="Jones S.H."/>
            <person name="Whistler C.A."/>
        </authorList>
    </citation>
    <scope>NUCLEOTIDE SEQUENCE [LARGE SCALE GENOMIC DNA]</scope>
    <source>
        <strain evidence="1 2">MAVP-3</strain>
    </source>
</reference>
<dbReference type="Proteomes" id="UP000214596">
    <property type="component" value="Unassembled WGS sequence"/>
</dbReference>
<dbReference type="EMBL" id="NIXT01000018">
    <property type="protein sequence ID" value="OXE34713.1"/>
    <property type="molecule type" value="Genomic_DNA"/>
</dbReference>
<proteinExistence type="predicted"/>
<sequence>MKHVMSRVVSSLSNNDYVDMSGNNDYVDMSSFVKAVNQSSSTHPQLKNLSVEERQGLFKLLNA</sequence>
<evidence type="ECO:0000313" key="1">
    <source>
        <dbReference type="EMBL" id="OXE34713.1"/>
    </source>
</evidence>
<gene>
    <name evidence="1" type="ORF">CA163_00900</name>
</gene>
<accession>A0A0L8S9N8</accession>
<dbReference type="GeneID" id="44140099"/>
<name>A0A0L8S9N8_VIBPH</name>
<dbReference type="AlphaFoldDB" id="A0A0L8S9N8"/>